<feature type="active site" description="Charge relay system" evidence="8 9">
    <location>
        <position position="244"/>
    </location>
</feature>
<keyword evidence="2" id="KW-0134">Cell wall</keyword>
<organism evidence="14 15">
    <name type="scientific">Pseudoalteromonas phenolica</name>
    <dbReference type="NCBI Taxonomy" id="161398"/>
    <lineage>
        <taxon>Bacteria</taxon>
        <taxon>Pseudomonadati</taxon>
        <taxon>Pseudomonadota</taxon>
        <taxon>Gammaproteobacteria</taxon>
        <taxon>Alteromonadales</taxon>
        <taxon>Pseudoalteromonadaceae</taxon>
        <taxon>Pseudoalteromonas</taxon>
    </lineage>
</organism>
<feature type="region of interest" description="Disordered" evidence="11">
    <location>
        <begin position="225"/>
        <end position="245"/>
    </location>
</feature>
<dbReference type="RefSeq" id="WP_130255709.1">
    <property type="nucleotide sequence ID" value="NZ_PPSX01000038.1"/>
</dbReference>
<dbReference type="InterPro" id="IPR003137">
    <property type="entry name" value="PA_domain"/>
</dbReference>
<reference evidence="14 15" key="1">
    <citation type="submission" date="2018-01" db="EMBL/GenBank/DDBJ databases">
        <title>Co-occurrence of chitin degradation, pigmentation and bioactivity in marine Pseudoalteromonas.</title>
        <authorList>
            <person name="Paulsen S."/>
            <person name="Gram L."/>
            <person name="Machado H."/>
        </authorList>
    </citation>
    <scope>NUCLEOTIDE SEQUENCE [LARGE SCALE GENOMIC DNA]</scope>
    <source>
        <strain evidence="14 15">S3898</strain>
    </source>
</reference>
<dbReference type="GO" id="GO:0016020">
    <property type="term" value="C:membrane"/>
    <property type="evidence" value="ECO:0007669"/>
    <property type="project" value="InterPro"/>
</dbReference>
<evidence type="ECO:0000256" key="4">
    <source>
        <dbReference type="ARBA" id="ARBA00022670"/>
    </source>
</evidence>
<keyword evidence="7 9" id="KW-0720">Serine protease</keyword>
<dbReference type="InterPro" id="IPR002126">
    <property type="entry name" value="Cadherin-like_dom"/>
</dbReference>
<evidence type="ECO:0000256" key="2">
    <source>
        <dbReference type="ARBA" id="ARBA00022512"/>
    </source>
</evidence>
<evidence type="ECO:0000313" key="15">
    <source>
        <dbReference type="Proteomes" id="UP000291338"/>
    </source>
</evidence>
<dbReference type="GO" id="GO:0004252">
    <property type="term" value="F:serine-type endopeptidase activity"/>
    <property type="evidence" value="ECO:0007669"/>
    <property type="project" value="UniProtKB-UniRule"/>
</dbReference>
<dbReference type="AlphaFoldDB" id="A0A4Q7ILA3"/>
<dbReference type="Proteomes" id="UP000291338">
    <property type="component" value="Unassembled WGS sequence"/>
</dbReference>
<evidence type="ECO:0000259" key="13">
    <source>
        <dbReference type="PROSITE" id="PS50268"/>
    </source>
</evidence>
<dbReference type="InterPro" id="IPR015500">
    <property type="entry name" value="Peptidase_S8_subtilisin-rel"/>
</dbReference>
<dbReference type="CDD" id="cd04818">
    <property type="entry name" value="PA_subtilisin_1"/>
    <property type="match status" value="1"/>
</dbReference>
<evidence type="ECO:0000256" key="8">
    <source>
        <dbReference type="PIRSR" id="PIRSR615500-1"/>
    </source>
</evidence>
<dbReference type="InterPro" id="IPR000209">
    <property type="entry name" value="Peptidase_S8/S53_dom"/>
</dbReference>
<dbReference type="GO" id="GO:0007156">
    <property type="term" value="P:homophilic cell adhesion via plasma membrane adhesion molecules"/>
    <property type="evidence" value="ECO:0007669"/>
    <property type="project" value="InterPro"/>
</dbReference>
<keyword evidence="4 9" id="KW-0645">Protease</keyword>
<dbReference type="Gene3D" id="3.50.30.30">
    <property type="match status" value="1"/>
</dbReference>
<evidence type="ECO:0000256" key="6">
    <source>
        <dbReference type="ARBA" id="ARBA00022801"/>
    </source>
</evidence>
<dbReference type="PROSITE" id="PS50268">
    <property type="entry name" value="CADHERIN_2"/>
    <property type="match status" value="1"/>
</dbReference>
<dbReference type="PROSITE" id="PS51892">
    <property type="entry name" value="SUBTILASE"/>
    <property type="match status" value="1"/>
</dbReference>
<dbReference type="SUPFAM" id="SSF49313">
    <property type="entry name" value="Cadherin-like"/>
    <property type="match status" value="1"/>
</dbReference>
<dbReference type="SUPFAM" id="SSF52025">
    <property type="entry name" value="PA domain"/>
    <property type="match status" value="1"/>
</dbReference>
<dbReference type="CDD" id="cd11304">
    <property type="entry name" value="Cadherin_repeat"/>
    <property type="match status" value="1"/>
</dbReference>
<name>A0A4Q7ILA3_9GAMM</name>
<evidence type="ECO:0000313" key="14">
    <source>
        <dbReference type="EMBL" id="RZQ52984.1"/>
    </source>
</evidence>
<dbReference type="GO" id="GO:0006508">
    <property type="term" value="P:proteolysis"/>
    <property type="evidence" value="ECO:0007669"/>
    <property type="project" value="UniProtKB-KW"/>
</dbReference>
<evidence type="ECO:0000256" key="12">
    <source>
        <dbReference type="SAM" id="SignalP"/>
    </source>
</evidence>
<dbReference type="Pfam" id="PF00082">
    <property type="entry name" value="Peptidase_S8"/>
    <property type="match status" value="1"/>
</dbReference>
<feature type="active site" description="Charge relay system" evidence="8 9">
    <location>
        <position position="569"/>
    </location>
</feature>
<keyword evidence="5 12" id="KW-0732">Signal</keyword>
<dbReference type="InterPro" id="IPR046450">
    <property type="entry name" value="PA_dom_sf"/>
</dbReference>
<dbReference type="Gene3D" id="2.60.40.60">
    <property type="entry name" value="Cadherins"/>
    <property type="match status" value="1"/>
</dbReference>
<dbReference type="Gene3D" id="3.40.50.200">
    <property type="entry name" value="Peptidase S8/S53 domain"/>
    <property type="match status" value="1"/>
</dbReference>
<dbReference type="InterPro" id="IPR036852">
    <property type="entry name" value="Peptidase_S8/S53_dom_sf"/>
</dbReference>
<sequence length="1164" mass="122159">MSKYSFKATAVASAVTGALMATSAVATELNTDAALSSAFQASQKSKLEQVAEKRADAVLVVLKQTTAADLVAQGNNDVDAARATYAVIEQAQADLSKELFSLQSDAKVYGSTKILAPTLIVSASDATLKALKLNPNVARILPLRDFDLHVADVNDYIKAAPVNESGNTAAGQKVAVLDTGIDYTHKIFGGEGTVEAYEAAQADPAAVAWPQGQVVGGYDYMRDDADPIENDQDFPGSDDGYTSHGTSVSHSVTGIAPDVELLVYSVCGGGCPYAAQASALESAMDPNGDGDLSDRADVINMSLGGEFGDTYTEDGTQYLIQRAVRLGTNMVISAGNDGDHPFRIGGPSTTPNALSVGAMTHPTLEQGIASGTLAGEDVVVQPASFGPQGAVELSIVIGDVVYPGDVAETEDVNEAEGCDGVDADNNPTNPFAGMDFTGKTVLIDRGSCAFTEKVLNAQEQGADLVIIANNNDDGTPAPMGGGDDAVTIRSIGVNFATGTAIKDGIKAASEDTLDFKVEMFNVAGAVAGFSSRGPSMDGLLKPEITAPGTSIMVAATGTQDQLAPATGTSFSGPITAGAVALVREARPELSAHEVKAILMNTADLNVTVDPTTLNPDSPLAPISLIGAGLVDVEKAIASPTVAMVHHPEFDTKQAALSFGFDVLEEVTSYSKTVEVNNHSDEDRMYELSMNARYANDAETGALSWDYPSELKVPANSSVEFEVTVTIDPARLPEWMLVNPQSADELVPRADALTMAEFDGALVFNDLFAPGTNNLQVVYHVLPKAFVGGELHMVDMGNEKMVKVTNTGYENLSLSAEMLVGSSDSTDAPFNVKAASTNLYGADWCDSGIMLTATMQLSSEVTHLRQAGFEFMFDTDNDGVYDFGIGNYNDTGRSAAVPGRSRTAGGAVVDGATQWAIITGGAFHTTGGDSVTLSACTEDIGLGEAAFGDAYTVKAVTGYASYSLGVYSETDSLTGTIPFGINSARFVNASGEEVGVLGMGESAYIDASWPVSVNNGLNQIVAVADAEMMEEVVESRNNNAPTIETRQTFYTDENVELGTVIGMLMHHDEDGDIESFKVSGTNLVDVHPNGEIYTTAEIDYEYDRDFRFSVMAVDSRGNHSEAVEVEVRVNNVKGGDDNDDSDSGSLAWLALLAAPFAALRRRKQK</sequence>
<evidence type="ECO:0000256" key="9">
    <source>
        <dbReference type="PROSITE-ProRule" id="PRU01240"/>
    </source>
</evidence>
<evidence type="ECO:0000256" key="5">
    <source>
        <dbReference type="ARBA" id="ARBA00022729"/>
    </source>
</evidence>
<dbReference type="PANTHER" id="PTHR43806">
    <property type="entry name" value="PEPTIDASE S8"/>
    <property type="match status" value="1"/>
</dbReference>
<dbReference type="InterPro" id="IPR020008">
    <property type="entry name" value="GlyGly_CTERM"/>
</dbReference>
<dbReference type="InterPro" id="IPR023828">
    <property type="entry name" value="Peptidase_S8_Ser-AS"/>
</dbReference>
<comment type="caution">
    <text evidence="14">The sequence shown here is derived from an EMBL/GenBank/DDBJ whole genome shotgun (WGS) entry which is preliminary data.</text>
</comment>
<dbReference type="PROSITE" id="PS00138">
    <property type="entry name" value="SUBTILASE_SER"/>
    <property type="match status" value="1"/>
</dbReference>
<dbReference type="InterPro" id="IPR015919">
    <property type="entry name" value="Cadherin-like_sf"/>
</dbReference>
<protein>
    <submittedName>
        <fullName evidence="14">Peptidase S8</fullName>
    </submittedName>
</protein>
<dbReference type="PROSITE" id="PS00136">
    <property type="entry name" value="SUBTILASE_ASP"/>
    <property type="match status" value="1"/>
</dbReference>
<evidence type="ECO:0000256" key="3">
    <source>
        <dbReference type="ARBA" id="ARBA00022525"/>
    </source>
</evidence>
<dbReference type="PRINTS" id="PR00723">
    <property type="entry name" value="SUBTILISIN"/>
</dbReference>
<evidence type="ECO:0000256" key="1">
    <source>
        <dbReference type="ARBA" id="ARBA00011073"/>
    </source>
</evidence>
<feature type="domain" description="Cadherin" evidence="13">
    <location>
        <begin position="1042"/>
        <end position="1156"/>
    </location>
</feature>
<feature type="active site" description="Charge relay system" evidence="8 9">
    <location>
        <position position="178"/>
    </location>
</feature>
<evidence type="ECO:0000256" key="10">
    <source>
        <dbReference type="RuleBase" id="RU003355"/>
    </source>
</evidence>
<dbReference type="InterPro" id="IPR023827">
    <property type="entry name" value="Peptidase_S8_Asp-AS"/>
</dbReference>
<evidence type="ECO:0000256" key="7">
    <source>
        <dbReference type="ARBA" id="ARBA00022825"/>
    </source>
</evidence>
<dbReference type="Pfam" id="PF02225">
    <property type="entry name" value="PA"/>
    <property type="match status" value="1"/>
</dbReference>
<evidence type="ECO:0000256" key="11">
    <source>
        <dbReference type="SAM" id="MobiDB-lite"/>
    </source>
</evidence>
<dbReference type="EMBL" id="PPSX01000038">
    <property type="protein sequence ID" value="RZQ52984.1"/>
    <property type="molecule type" value="Genomic_DNA"/>
</dbReference>
<dbReference type="GO" id="GO:0005509">
    <property type="term" value="F:calcium ion binding"/>
    <property type="evidence" value="ECO:0007669"/>
    <property type="project" value="InterPro"/>
</dbReference>
<gene>
    <name evidence="14" type="ORF">C1E23_11535</name>
</gene>
<dbReference type="InterPro" id="IPR050131">
    <property type="entry name" value="Peptidase_S8_subtilisin-like"/>
</dbReference>
<accession>A0A4Q7ILA3</accession>
<feature type="chain" id="PRO_5020948554" evidence="12">
    <location>
        <begin position="27"/>
        <end position="1164"/>
    </location>
</feature>
<dbReference type="SUPFAM" id="SSF52743">
    <property type="entry name" value="Subtilisin-like"/>
    <property type="match status" value="1"/>
</dbReference>
<dbReference type="NCBIfam" id="TIGR03501">
    <property type="entry name" value="GlyGly_CTERM"/>
    <property type="match status" value="1"/>
</dbReference>
<proteinExistence type="inferred from homology"/>
<keyword evidence="3" id="KW-0964">Secreted</keyword>
<keyword evidence="6 9" id="KW-0378">Hydrolase</keyword>
<dbReference type="PANTHER" id="PTHR43806:SF11">
    <property type="entry name" value="CEREVISIN-RELATED"/>
    <property type="match status" value="1"/>
</dbReference>
<comment type="similarity">
    <text evidence="1 9 10">Belongs to the peptidase S8 family.</text>
</comment>
<feature type="signal peptide" evidence="12">
    <location>
        <begin position="1"/>
        <end position="26"/>
    </location>
</feature>